<gene>
    <name evidence="2" type="primary">OJ1103_E04.110</name>
</gene>
<dbReference type="AlphaFoldDB" id="Q8LIK5"/>
<accession>Q8LIK5</accession>
<feature type="compositionally biased region" description="Basic and acidic residues" evidence="1">
    <location>
        <begin position="80"/>
        <end position="100"/>
    </location>
</feature>
<feature type="compositionally biased region" description="Gly residues" evidence="1">
    <location>
        <begin position="347"/>
        <end position="359"/>
    </location>
</feature>
<feature type="compositionally biased region" description="Low complexity" evidence="1">
    <location>
        <begin position="308"/>
        <end position="324"/>
    </location>
</feature>
<sequence length="397" mass="43090">MRTPHVNLRDRSTEADPVSQPRRVADKRTPLDTTRPAHVETTRLPSGHTNTVTTRTSERLPTLVHEYRGRQPHNGHGRHRKDEDGAAKERSLPPRDEARERQRRTGAAETARNDGDERRGDDFSGDPWTKARRGRRNAWRRGGEDEDDDGAAAAHLTDADDGRERLDGGTNATTMRTTTGTGEEATRAAGSGCTETRTVWNTPLRIRRRRRRRETTSRRGGTMTTTTNTGGVRSKGRRGRGRPCCCDAGGGGGAADGARVEEGPTGEIPARRMERPAWHGGVLAKQRSSRRRGRCCDVDEGDGDVGRRSGAATEATEGGTVAATPLFCRRGRVSDDFPAKRGRSRGRGGSCDAGRGDGTAGRRADAAAGAAGDRPAPEREKGRRGEVVWPWGSSRRG</sequence>
<reference evidence="3" key="1">
    <citation type="journal article" date="2005" name="Nature">
        <title>The map-based sequence of the rice genome.</title>
        <authorList>
            <consortium name="International rice genome sequencing project (IRGSP)"/>
            <person name="Matsumoto T."/>
            <person name="Wu J."/>
            <person name="Kanamori H."/>
            <person name="Katayose Y."/>
            <person name="Fujisawa M."/>
            <person name="Namiki N."/>
            <person name="Mizuno H."/>
            <person name="Yamamoto K."/>
            <person name="Antonio B.A."/>
            <person name="Baba T."/>
            <person name="Sakata K."/>
            <person name="Nagamura Y."/>
            <person name="Aoki H."/>
            <person name="Arikawa K."/>
            <person name="Arita K."/>
            <person name="Bito T."/>
            <person name="Chiden Y."/>
            <person name="Fujitsuka N."/>
            <person name="Fukunaka R."/>
            <person name="Hamada M."/>
            <person name="Harada C."/>
            <person name="Hayashi A."/>
            <person name="Hijishita S."/>
            <person name="Honda M."/>
            <person name="Hosokawa S."/>
            <person name="Ichikawa Y."/>
            <person name="Idonuma A."/>
            <person name="Iijima M."/>
            <person name="Ikeda M."/>
            <person name="Ikeno M."/>
            <person name="Ito K."/>
            <person name="Ito S."/>
            <person name="Ito T."/>
            <person name="Ito Y."/>
            <person name="Ito Y."/>
            <person name="Iwabuchi A."/>
            <person name="Kamiya K."/>
            <person name="Karasawa W."/>
            <person name="Kurita K."/>
            <person name="Katagiri S."/>
            <person name="Kikuta A."/>
            <person name="Kobayashi H."/>
            <person name="Kobayashi N."/>
            <person name="Machita K."/>
            <person name="Maehara T."/>
            <person name="Masukawa M."/>
            <person name="Mizubayashi T."/>
            <person name="Mukai Y."/>
            <person name="Nagasaki H."/>
            <person name="Nagata Y."/>
            <person name="Naito S."/>
            <person name="Nakashima M."/>
            <person name="Nakama Y."/>
            <person name="Nakamichi Y."/>
            <person name="Nakamura M."/>
            <person name="Meguro A."/>
            <person name="Negishi M."/>
            <person name="Ohta I."/>
            <person name="Ohta T."/>
            <person name="Okamoto M."/>
            <person name="Ono N."/>
            <person name="Saji S."/>
            <person name="Sakaguchi M."/>
            <person name="Sakai K."/>
            <person name="Shibata M."/>
            <person name="Shimokawa T."/>
            <person name="Song J."/>
            <person name="Takazaki Y."/>
            <person name="Terasawa K."/>
            <person name="Tsugane M."/>
            <person name="Tsuji K."/>
            <person name="Ueda S."/>
            <person name="Waki K."/>
            <person name="Yamagata H."/>
            <person name="Yamamoto M."/>
            <person name="Yamamoto S."/>
            <person name="Yamane H."/>
            <person name="Yoshiki S."/>
            <person name="Yoshihara R."/>
            <person name="Yukawa K."/>
            <person name="Zhong H."/>
            <person name="Yano M."/>
            <person name="Yuan Q."/>
            <person name="Ouyang S."/>
            <person name="Liu J."/>
            <person name="Jones K.M."/>
            <person name="Gansberger K."/>
            <person name="Moffat K."/>
            <person name="Hill J."/>
            <person name="Bera J."/>
            <person name="Fadrosh D."/>
            <person name="Jin S."/>
            <person name="Johri S."/>
            <person name="Kim M."/>
            <person name="Overton L."/>
            <person name="Reardon M."/>
            <person name="Tsitrin T."/>
            <person name="Vuong H."/>
            <person name="Weaver B."/>
            <person name="Ciecko A."/>
            <person name="Tallon L."/>
            <person name="Jackson J."/>
            <person name="Pai G."/>
            <person name="Aken S.V."/>
            <person name="Utterback T."/>
            <person name="Reidmuller S."/>
            <person name="Feldblyum T."/>
            <person name="Hsiao J."/>
            <person name="Zismann V."/>
            <person name="Iobst S."/>
            <person name="de Vazeille A.R."/>
            <person name="Buell C.R."/>
            <person name="Ying K."/>
            <person name="Li Y."/>
            <person name="Lu T."/>
            <person name="Huang Y."/>
            <person name="Zhao Q."/>
            <person name="Feng Q."/>
            <person name="Zhang L."/>
            <person name="Zhu J."/>
            <person name="Weng Q."/>
            <person name="Mu J."/>
            <person name="Lu Y."/>
            <person name="Fan D."/>
            <person name="Liu Y."/>
            <person name="Guan J."/>
            <person name="Zhang Y."/>
            <person name="Yu S."/>
            <person name="Liu X."/>
            <person name="Zhang Y."/>
            <person name="Hong G."/>
            <person name="Han B."/>
            <person name="Choisne N."/>
            <person name="Demange N."/>
            <person name="Orjeda G."/>
            <person name="Samain S."/>
            <person name="Cattolico L."/>
            <person name="Pelletier E."/>
            <person name="Couloux A."/>
            <person name="Segurens B."/>
            <person name="Wincker P."/>
            <person name="D'Hont A."/>
            <person name="Scarpelli C."/>
            <person name="Weissenbach J."/>
            <person name="Salanoubat M."/>
            <person name="Quetier F."/>
            <person name="Yu Y."/>
            <person name="Kim H.R."/>
            <person name="Rambo T."/>
            <person name="Currie J."/>
            <person name="Collura K."/>
            <person name="Luo M."/>
            <person name="Yang T."/>
            <person name="Ammiraju J.S.S."/>
            <person name="Engler F."/>
            <person name="Soderlund C."/>
            <person name="Wing R.A."/>
            <person name="Palmer L.E."/>
            <person name="de la Bastide M."/>
            <person name="Spiegel L."/>
            <person name="Nascimento L."/>
            <person name="Zutavern T."/>
            <person name="O'Shaughnessy A."/>
            <person name="Dike S."/>
            <person name="Dedhia N."/>
            <person name="Preston R."/>
            <person name="Balija V."/>
            <person name="McCombie W.R."/>
            <person name="Chow T."/>
            <person name="Chen H."/>
            <person name="Chung M."/>
            <person name="Chen C."/>
            <person name="Shaw J."/>
            <person name="Wu H."/>
            <person name="Hsiao K."/>
            <person name="Chao Y."/>
            <person name="Chu M."/>
            <person name="Cheng C."/>
            <person name="Hour A."/>
            <person name="Lee P."/>
            <person name="Lin S."/>
            <person name="Lin Y."/>
            <person name="Liou J."/>
            <person name="Liu S."/>
            <person name="Hsing Y."/>
            <person name="Raghuvanshi S."/>
            <person name="Mohanty A."/>
            <person name="Bharti A.K."/>
            <person name="Gaur A."/>
            <person name="Gupta V."/>
            <person name="Kumar D."/>
            <person name="Ravi V."/>
            <person name="Vij S."/>
            <person name="Kapur A."/>
            <person name="Khurana P."/>
            <person name="Khurana P."/>
            <person name="Khurana J.P."/>
            <person name="Tyagi A.K."/>
            <person name="Gaikwad K."/>
            <person name="Singh A."/>
            <person name="Dalal V."/>
            <person name="Srivastava S."/>
            <person name="Dixit A."/>
            <person name="Pal A.K."/>
            <person name="Ghazi I.A."/>
            <person name="Yadav M."/>
            <person name="Pandit A."/>
            <person name="Bhargava A."/>
            <person name="Sureshbabu K."/>
            <person name="Batra K."/>
            <person name="Sharma T.R."/>
            <person name="Mohapatra T."/>
            <person name="Singh N.K."/>
            <person name="Messing J."/>
            <person name="Nelson A.B."/>
            <person name="Fuks G."/>
            <person name="Kavchok S."/>
            <person name="Keizer G."/>
            <person name="Linton E."/>
            <person name="Llaca V."/>
            <person name="Song R."/>
            <person name="Tanyolac B."/>
            <person name="Young S."/>
            <person name="Ho-Il K."/>
            <person name="Hahn J.H."/>
            <person name="Sangsakoo G."/>
            <person name="Vanavichit A."/>
            <person name="de Mattos Luiz.A.T."/>
            <person name="Zimmer P.D."/>
            <person name="Malone G."/>
            <person name="Dellagostin O."/>
            <person name="de Oliveira A.C."/>
            <person name="Bevan M."/>
            <person name="Bancroft I."/>
            <person name="Minx P."/>
            <person name="Cordum H."/>
            <person name="Wilson R."/>
            <person name="Cheng Z."/>
            <person name="Jin W."/>
            <person name="Jiang J."/>
            <person name="Leong S.A."/>
            <person name="Iwama H."/>
            <person name="Gojobori T."/>
            <person name="Itoh T."/>
            <person name="Niimura Y."/>
            <person name="Fujii Y."/>
            <person name="Habara T."/>
            <person name="Sakai H."/>
            <person name="Sato Y."/>
            <person name="Wilson G."/>
            <person name="Kumar K."/>
            <person name="McCouch S."/>
            <person name="Juretic N."/>
            <person name="Hoen D."/>
            <person name="Wright S."/>
            <person name="Bruskiewich R."/>
            <person name="Bureau T."/>
            <person name="Miyao A."/>
            <person name="Hirochika H."/>
            <person name="Nishikawa T."/>
            <person name="Kadowaki K."/>
            <person name="Sugiura M."/>
            <person name="Burr B."/>
            <person name="Sasaki T."/>
        </authorList>
    </citation>
    <scope>NUCLEOTIDE SEQUENCE [LARGE SCALE GENOMIC DNA]</scope>
    <source>
        <strain evidence="3">cv. Nipponbare</strain>
    </source>
</reference>
<organism evidence="2 3">
    <name type="scientific">Oryza sativa subsp. japonica</name>
    <name type="common">Rice</name>
    <dbReference type="NCBI Taxonomy" id="39947"/>
    <lineage>
        <taxon>Eukaryota</taxon>
        <taxon>Viridiplantae</taxon>
        <taxon>Streptophyta</taxon>
        <taxon>Embryophyta</taxon>
        <taxon>Tracheophyta</taxon>
        <taxon>Spermatophyta</taxon>
        <taxon>Magnoliopsida</taxon>
        <taxon>Liliopsida</taxon>
        <taxon>Poales</taxon>
        <taxon>Poaceae</taxon>
        <taxon>BOP clade</taxon>
        <taxon>Oryzoideae</taxon>
        <taxon>Oryzeae</taxon>
        <taxon>Oryzinae</taxon>
        <taxon>Oryza</taxon>
        <taxon>Oryza sativa</taxon>
    </lineage>
</organism>
<evidence type="ECO:0000256" key="1">
    <source>
        <dbReference type="SAM" id="MobiDB-lite"/>
    </source>
</evidence>
<feature type="compositionally biased region" description="Basic and acidic residues" evidence="1">
    <location>
        <begin position="375"/>
        <end position="386"/>
    </location>
</feature>
<evidence type="ECO:0000313" key="3">
    <source>
        <dbReference type="Proteomes" id="UP000000763"/>
    </source>
</evidence>
<protein>
    <submittedName>
        <fullName evidence="2">Uncharacterized protein</fullName>
    </submittedName>
</protein>
<feature type="compositionally biased region" description="Polar residues" evidence="1">
    <location>
        <begin position="43"/>
        <end position="55"/>
    </location>
</feature>
<feature type="compositionally biased region" description="Basic residues" evidence="1">
    <location>
        <begin position="70"/>
        <end position="79"/>
    </location>
</feature>
<feature type="compositionally biased region" description="Basic residues" evidence="1">
    <location>
        <begin position="130"/>
        <end position="139"/>
    </location>
</feature>
<feature type="region of interest" description="Disordered" evidence="1">
    <location>
        <begin position="281"/>
        <end position="397"/>
    </location>
</feature>
<feature type="compositionally biased region" description="Low complexity" evidence="1">
    <location>
        <begin position="168"/>
        <end position="190"/>
    </location>
</feature>
<name>Q8LIK5_ORYSJ</name>
<feature type="compositionally biased region" description="Basic and acidic residues" evidence="1">
    <location>
        <begin position="111"/>
        <end position="122"/>
    </location>
</feature>
<dbReference type="Proteomes" id="UP000000763">
    <property type="component" value="Chromosome 7"/>
</dbReference>
<feature type="region of interest" description="Disordered" evidence="1">
    <location>
        <begin position="209"/>
        <end position="242"/>
    </location>
</feature>
<feature type="region of interest" description="Disordered" evidence="1">
    <location>
        <begin position="1"/>
        <end position="193"/>
    </location>
</feature>
<dbReference type="EMBL" id="AP003806">
    <property type="protein sequence ID" value="BAC06953.1"/>
    <property type="molecule type" value="Genomic_DNA"/>
</dbReference>
<feature type="compositionally biased region" description="Basic and acidic residues" evidence="1">
    <location>
        <begin position="157"/>
        <end position="167"/>
    </location>
</feature>
<reference evidence="3" key="2">
    <citation type="journal article" date="2008" name="Nucleic Acids Res.">
        <title>The rice annotation project database (RAP-DB): 2008 update.</title>
        <authorList>
            <consortium name="The rice annotation project (RAP)"/>
        </authorList>
    </citation>
    <scope>GENOME REANNOTATION</scope>
    <source>
        <strain evidence="3">cv. Nipponbare</strain>
    </source>
</reference>
<feature type="compositionally biased region" description="Low complexity" evidence="1">
    <location>
        <begin position="218"/>
        <end position="232"/>
    </location>
</feature>
<evidence type="ECO:0000313" key="2">
    <source>
        <dbReference type="EMBL" id="BAC06953.1"/>
    </source>
</evidence>
<proteinExistence type="predicted"/>
<feature type="compositionally biased region" description="Basic and acidic residues" evidence="1">
    <location>
        <begin position="23"/>
        <end position="41"/>
    </location>
</feature>